<name>A0AAD9L1M6_RIDPI</name>
<keyword evidence="7" id="KW-1133">Transmembrane helix</keyword>
<evidence type="ECO:0000256" key="7">
    <source>
        <dbReference type="ARBA" id="ARBA00022989"/>
    </source>
</evidence>
<evidence type="ECO:0000256" key="6">
    <source>
        <dbReference type="ARBA" id="ARBA00022946"/>
    </source>
</evidence>
<dbReference type="Pfam" id="PF02046">
    <property type="entry name" value="COX6A"/>
    <property type="match status" value="1"/>
</dbReference>
<keyword evidence="4" id="KW-0812">Transmembrane</keyword>
<gene>
    <name evidence="12" type="ORF">NP493_401g01014</name>
</gene>
<evidence type="ECO:0008006" key="14">
    <source>
        <dbReference type="Google" id="ProtNLM"/>
    </source>
</evidence>
<evidence type="ECO:0000256" key="1">
    <source>
        <dbReference type="ARBA" id="ARBA00004434"/>
    </source>
</evidence>
<dbReference type="FunFam" id="4.10.95.10:FF:000001">
    <property type="entry name" value="Cytochrome c oxidase subunit 6A, mitochondrial"/>
    <property type="match status" value="1"/>
</dbReference>
<keyword evidence="9" id="KW-0472">Membrane</keyword>
<protein>
    <recommendedName>
        <fullName evidence="14">Cytochrome c oxidase subunit</fullName>
    </recommendedName>
</protein>
<evidence type="ECO:0000256" key="5">
    <source>
        <dbReference type="ARBA" id="ARBA00022792"/>
    </source>
</evidence>
<proteinExistence type="inferred from homology"/>
<dbReference type="PANTHER" id="PTHR11504:SF0">
    <property type="entry name" value="CYTOCHROME C OXIDASE SUBUNIT"/>
    <property type="match status" value="1"/>
</dbReference>
<keyword evidence="13" id="KW-1185">Reference proteome</keyword>
<evidence type="ECO:0000313" key="13">
    <source>
        <dbReference type="Proteomes" id="UP001209878"/>
    </source>
</evidence>
<dbReference type="InterPro" id="IPR001349">
    <property type="entry name" value="Cyt_c_oxidase_su6a"/>
</dbReference>
<keyword evidence="5" id="KW-0999">Mitochondrion inner membrane</keyword>
<dbReference type="GO" id="GO:0030234">
    <property type="term" value="F:enzyme regulator activity"/>
    <property type="evidence" value="ECO:0007669"/>
    <property type="project" value="TreeGrafter"/>
</dbReference>
<comment type="similarity">
    <text evidence="3 10">Belongs to the cytochrome c oxidase subunit 6A family.</text>
</comment>
<sequence length="114" mass="12612">MAIRLGGTFGARLPALRQFSTVAGPSAAAGDHGAGQKMWKIVSLIVALPAVAVTYINATMKAKEEHELLKTEGRPKFIPYPHLRRRTKKYPWGDGMHTLFHNPETNPMPDGYEK</sequence>
<dbReference type="EMBL" id="JAODUO010000401">
    <property type="protein sequence ID" value="KAK2181366.1"/>
    <property type="molecule type" value="Genomic_DNA"/>
</dbReference>
<dbReference type="GO" id="GO:0005743">
    <property type="term" value="C:mitochondrial inner membrane"/>
    <property type="evidence" value="ECO:0007669"/>
    <property type="project" value="UniProtKB-SubCell"/>
</dbReference>
<reference evidence="12" key="1">
    <citation type="journal article" date="2023" name="Mol. Biol. Evol.">
        <title>Third-Generation Sequencing Reveals the Adaptive Role of the Epigenome in Three Deep-Sea Polychaetes.</title>
        <authorList>
            <person name="Perez M."/>
            <person name="Aroh O."/>
            <person name="Sun Y."/>
            <person name="Lan Y."/>
            <person name="Juniper S.K."/>
            <person name="Young C.R."/>
            <person name="Angers B."/>
            <person name="Qian P.Y."/>
        </authorList>
    </citation>
    <scope>NUCLEOTIDE SEQUENCE</scope>
    <source>
        <strain evidence="12">R07B-5</strain>
    </source>
</reference>
<dbReference type="SUPFAM" id="SSF81411">
    <property type="entry name" value="Mitochondrial cytochrome c oxidase subunit VIa"/>
    <property type="match status" value="1"/>
</dbReference>
<feature type="region of interest" description="Disordered" evidence="11">
    <location>
        <begin position="94"/>
        <end position="114"/>
    </location>
</feature>
<comment type="caution">
    <text evidence="12">The sequence shown here is derived from an EMBL/GenBank/DDBJ whole genome shotgun (WGS) entry which is preliminary data.</text>
</comment>
<evidence type="ECO:0000256" key="2">
    <source>
        <dbReference type="ARBA" id="ARBA00004673"/>
    </source>
</evidence>
<organism evidence="12 13">
    <name type="scientific">Ridgeia piscesae</name>
    <name type="common">Tubeworm</name>
    <dbReference type="NCBI Taxonomy" id="27915"/>
    <lineage>
        <taxon>Eukaryota</taxon>
        <taxon>Metazoa</taxon>
        <taxon>Spiralia</taxon>
        <taxon>Lophotrochozoa</taxon>
        <taxon>Annelida</taxon>
        <taxon>Polychaeta</taxon>
        <taxon>Sedentaria</taxon>
        <taxon>Canalipalpata</taxon>
        <taxon>Sabellida</taxon>
        <taxon>Siboglinidae</taxon>
        <taxon>Ridgeia</taxon>
    </lineage>
</organism>
<evidence type="ECO:0000256" key="8">
    <source>
        <dbReference type="ARBA" id="ARBA00023128"/>
    </source>
</evidence>
<comment type="subcellular location">
    <subcellularLocation>
        <location evidence="1">Mitochondrion inner membrane</location>
        <topology evidence="1">Single-pass membrane protein</topology>
    </subcellularLocation>
</comment>
<evidence type="ECO:0000256" key="3">
    <source>
        <dbReference type="ARBA" id="ARBA00005553"/>
    </source>
</evidence>
<evidence type="ECO:0000256" key="10">
    <source>
        <dbReference type="RuleBase" id="RU004396"/>
    </source>
</evidence>
<dbReference type="AlphaFoldDB" id="A0AAD9L1M6"/>
<comment type="pathway">
    <text evidence="2">Energy metabolism; oxidative phosphorylation.</text>
</comment>
<accession>A0AAD9L1M6</accession>
<dbReference type="Gene3D" id="4.10.95.10">
    <property type="entry name" value="Cytochrome c oxidase, subunit VIa"/>
    <property type="match status" value="1"/>
</dbReference>
<keyword evidence="8" id="KW-0496">Mitochondrion</keyword>
<dbReference type="Proteomes" id="UP001209878">
    <property type="component" value="Unassembled WGS sequence"/>
</dbReference>
<dbReference type="GO" id="GO:0006123">
    <property type="term" value="P:mitochondrial electron transport, cytochrome c to oxygen"/>
    <property type="evidence" value="ECO:0007669"/>
    <property type="project" value="TreeGrafter"/>
</dbReference>
<evidence type="ECO:0000256" key="4">
    <source>
        <dbReference type="ARBA" id="ARBA00022692"/>
    </source>
</evidence>
<dbReference type="PANTHER" id="PTHR11504">
    <property type="entry name" value="CYTOCHROME C OXIDASE POLYPEPTIDE VIA"/>
    <property type="match status" value="1"/>
</dbReference>
<keyword evidence="6" id="KW-0809">Transit peptide</keyword>
<evidence type="ECO:0000256" key="9">
    <source>
        <dbReference type="ARBA" id="ARBA00023136"/>
    </source>
</evidence>
<evidence type="ECO:0000313" key="12">
    <source>
        <dbReference type="EMBL" id="KAK2181366.1"/>
    </source>
</evidence>
<dbReference type="InterPro" id="IPR036418">
    <property type="entry name" value="Cyt_c_oxidase_su6a_sf"/>
</dbReference>
<evidence type="ECO:0000256" key="11">
    <source>
        <dbReference type="SAM" id="MobiDB-lite"/>
    </source>
</evidence>